<comment type="caution">
    <text evidence="1">The sequence shown here is derived from an EMBL/GenBank/DDBJ whole genome shotgun (WGS) entry which is preliminary data.</text>
</comment>
<gene>
    <name evidence="1" type="ORF">S03H2_45973</name>
</gene>
<reference evidence="1" key="1">
    <citation type="journal article" date="2014" name="Front. Microbiol.">
        <title>High frequency of phylogenetically diverse reductive dehalogenase-homologous genes in deep subseafloor sedimentary metagenomes.</title>
        <authorList>
            <person name="Kawai M."/>
            <person name="Futagami T."/>
            <person name="Toyoda A."/>
            <person name="Takaki Y."/>
            <person name="Nishi S."/>
            <person name="Hori S."/>
            <person name="Arai W."/>
            <person name="Tsubouchi T."/>
            <person name="Morono Y."/>
            <person name="Uchiyama I."/>
            <person name="Ito T."/>
            <person name="Fujiyama A."/>
            <person name="Inagaki F."/>
            <person name="Takami H."/>
        </authorList>
    </citation>
    <scope>NUCLEOTIDE SEQUENCE</scope>
    <source>
        <strain evidence="1">Expedition CK06-06</strain>
    </source>
</reference>
<organism evidence="1">
    <name type="scientific">marine sediment metagenome</name>
    <dbReference type="NCBI Taxonomy" id="412755"/>
    <lineage>
        <taxon>unclassified sequences</taxon>
        <taxon>metagenomes</taxon>
        <taxon>ecological metagenomes</taxon>
    </lineage>
</organism>
<dbReference type="AlphaFoldDB" id="X1JYG8"/>
<evidence type="ECO:0000313" key="1">
    <source>
        <dbReference type="EMBL" id="GAH74853.1"/>
    </source>
</evidence>
<protein>
    <submittedName>
        <fullName evidence="1">Uncharacterized protein</fullName>
    </submittedName>
</protein>
<dbReference type="EMBL" id="BARU01028830">
    <property type="protein sequence ID" value="GAH74853.1"/>
    <property type="molecule type" value="Genomic_DNA"/>
</dbReference>
<accession>X1JYG8</accession>
<sequence>MRSYREFVIETVRDHQEAAEYLQSSLEEYEKDGDLEAFLIAIRT</sequence>
<proteinExistence type="predicted"/>
<name>X1JYG8_9ZZZZ</name>
<feature type="non-terminal residue" evidence="1">
    <location>
        <position position="44"/>
    </location>
</feature>